<dbReference type="Proteomes" id="UP000036270">
    <property type="component" value="Unassembled WGS sequence"/>
</dbReference>
<dbReference type="HAMAP" id="MF_01374">
    <property type="entry name" value="Glyoxalase_2"/>
    <property type="match status" value="1"/>
</dbReference>
<keyword evidence="6 7" id="KW-0862">Zinc</keyword>
<evidence type="ECO:0000313" key="10">
    <source>
        <dbReference type="Proteomes" id="UP000036270"/>
    </source>
</evidence>
<dbReference type="InterPro" id="IPR050110">
    <property type="entry name" value="Glyoxalase_II_hydrolase"/>
</dbReference>
<dbReference type="EMBL" id="JWIZ01000037">
    <property type="protein sequence ID" value="KMK51378.1"/>
    <property type="molecule type" value="Genomic_DNA"/>
</dbReference>
<dbReference type="GO" id="GO:0004416">
    <property type="term" value="F:hydroxyacylglutathione hydrolase activity"/>
    <property type="evidence" value="ECO:0007669"/>
    <property type="project" value="UniProtKB-UniRule"/>
</dbReference>
<comment type="similarity">
    <text evidence="3 7">Belongs to the metallo-beta-lactamase superfamily. Glyoxalase II family.</text>
</comment>
<dbReference type="PANTHER" id="PTHR43705">
    <property type="entry name" value="HYDROXYACYLGLUTATHIONE HYDROLASE"/>
    <property type="match status" value="1"/>
</dbReference>
<feature type="binding site" evidence="7">
    <location>
        <position position="58"/>
    </location>
    <ligand>
        <name>Zn(2+)</name>
        <dbReference type="ChEBI" id="CHEBI:29105"/>
        <label>2</label>
    </ligand>
</feature>
<keyword evidence="4 7" id="KW-0479">Metal-binding</keyword>
<dbReference type="GO" id="GO:0019243">
    <property type="term" value="P:methylglyoxal catabolic process to D-lactate via S-lactoyl-glutathione"/>
    <property type="evidence" value="ECO:0007669"/>
    <property type="project" value="UniProtKB-UniRule"/>
</dbReference>
<dbReference type="PATRIC" id="fig|67855.3.peg.1327"/>
<organism evidence="9 10">
    <name type="scientific">Muribacter muris</name>
    <dbReference type="NCBI Taxonomy" id="67855"/>
    <lineage>
        <taxon>Bacteria</taxon>
        <taxon>Pseudomonadati</taxon>
        <taxon>Pseudomonadota</taxon>
        <taxon>Gammaproteobacteria</taxon>
        <taxon>Pasteurellales</taxon>
        <taxon>Pasteurellaceae</taxon>
        <taxon>Muribacter</taxon>
    </lineage>
</organism>
<dbReference type="Pfam" id="PF16123">
    <property type="entry name" value="HAGH_C"/>
    <property type="match status" value="1"/>
</dbReference>
<dbReference type="CDD" id="cd07723">
    <property type="entry name" value="hydroxyacylglutathione_hydrolase_MBL-fold"/>
    <property type="match status" value="1"/>
</dbReference>
<feature type="binding site" evidence="7">
    <location>
        <position position="53"/>
    </location>
    <ligand>
        <name>Zn(2+)</name>
        <dbReference type="ChEBI" id="CHEBI:29105"/>
        <label>1</label>
    </ligand>
</feature>
<comment type="function">
    <text evidence="7">Thiolesterase that catalyzes the hydrolysis of S-D-lactoyl-glutathione to form glutathione and D-lactic acid.</text>
</comment>
<sequence>MISIFPIPALADNYIWVLAKGQKAVIVDPGESQPVSDFLAKYRLEPTACLLTHNHNDHTGGVLALRKNYPQLKVFGPQEVAAFATEIVYPTQQFSLLDLPIEVIESGGHTEGHLSYLVDQRYLFCGDALFCGGCGRVFTQDYAAQFAALQRFAALDDEVAVYPAHEYTQSNLKFAEAVLPPSCVLMEYQERADMLRAQNRSTLPTTIGVEKQINPFLKAQTLAEFTRLRKQKDNF</sequence>
<dbReference type="NCBIfam" id="TIGR03413">
    <property type="entry name" value="GSH_gloB"/>
    <property type="match status" value="1"/>
</dbReference>
<dbReference type="InterPro" id="IPR017782">
    <property type="entry name" value="Hydroxyacylglutathione_Hdrlase"/>
</dbReference>
<protein>
    <recommendedName>
        <fullName evidence="7">Hydroxyacylglutathione hydrolase</fullName>
        <ecNumber evidence="7">3.1.2.6</ecNumber>
    </recommendedName>
    <alternativeName>
        <fullName evidence="7">Glyoxalase II</fullName>
        <shortName evidence="7">Glx II</shortName>
    </alternativeName>
</protein>
<dbReference type="GO" id="GO:0046872">
    <property type="term" value="F:metal ion binding"/>
    <property type="evidence" value="ECO:0007669"/>
    <property type="project" value="UniProtKB-KW"/>
</dbReference>
<dbReference type="InterPro" id="IPR001279">
    <property type="entry name" value="Metallo-B-lactamas"/>
</dbReference>
<comment type="subunit">
    <text evidence="7">Monomer.</text>
</comment>
<dbReference type="SUPFAM" id="SSF56281">
    <property type="entry name" value="Metallo-hydrolase/oxidoreductase"/>
    <property type="match status" value="1"/>
</dbReference>
<dbReference type="UniPathway" id="UPA00619">
    <property type="reaction ID" value="UER00676"/>
</dbReference>
<feature type="domain" description="Metallo-beta-lactamase" evidence="8">
    <location>
        <begin position="12"/>
        <end position="165"/>
    </location>
</feature>
<dbReference type="InterPro" id="IPR036866">
    <property type="entry name" value="RibonucZ/Hydroxyglut_hydro"/>
</dbReference>
<proteinExistence type="inferred from homology"/>
<evidence type="ECO:0000256" key="1">
    <source>
        <dbReference type="ARBA" id="ARBA00001623"/>
    </source>
</evidence>
<evidence type="ECO:0000313" key="9">
    <source>
        <dbReference type="EMBL" id="KMK51378.1"/>
    </source>
</evidence>
<comment type="pathway">
    <text evidence="2 7">Secondary metabolite metabolism; methylglyoxal degradation; (R)-lactate from methylglyoxal: step 2/2.</text>
</comment>
<evidence type="ECO:0000256" key="2">
    <source>
        <dbReference type="ARBA" id="ARBA00004963"/>
    </source>
</evidence>
<dbReference type="Pfam" id="PF00753">
    <property type="entry name" value="Lactamase_B"/>
    <property type="match status" value="1"/>
</dbReference>
<reference evidence="9 10" key="1">
    <citation type="submission" date="2014-12" db="EMBL/GenBank/DDBJ databases">
        <title>Reclassification of Actinobacillus muris as Muribacter muris.</title>
        <authorList>
            <person name="Christensen H."/>
            <person name="Nicklas W."/>
            <person name="Bisgaard M."/>
        </authorList>
    </citation>
    <scope>NUCLEOTIDE SEQUENCE [LARGE SCALE GENOMIC DNA]</scope>
    <source>
        <strain evidence="9 10">Ackerman80-443D</strain>
    </source>
</reference>
<evidence type="ECO:0000256" key="4">
    <source>
        <dbReference type="ARBA" id="ARBA00022723"/>
    </source>
</evidence>
<dbReference type="PANTHER" id="PTHR43705:SF1">
    <property type="entry name" value="HYDROXYACYLGLUTATHIONE HYDROLASE GLOB"/>
    <property type="match status" value="1"/>
</dbReference>
<feature type="binding site" evidence="7">
    <location>
        <position position="127"/>
    </location>
    <ligand>
        <name>Zn(2+)</name>
        <dbReference type="ChEBI" id="CHEBI:29105"/>
        <label>1</label>
    </ligand>
</feature>
<dbReference type="AlphaFoldDB" id="A0A0J5P4M4"/>
<dbReference type="STRING" id="67855.RO21_06630"/>
<keyword evidence="10" id="KW-1185">Reference proteome</keyword>
<comment type="catalytic activity">
    <reaction evidence="1 7">
        <text>an S-(2-hydroxyacyl)glutathione + H2O = a 2-hydroxy carboxylate + glutathione + H(+)</text>
        <dbReference type="Rhea" id="RHEA:21864"/>
        <dbReference type="ChEBI" id="CHEBI:15377"/>
        <dbReference type="ChEBI" id="CHEBI:15378"/>
        <dbReference type="ChEBI" id="CHEBI:57925"/>
        <dbReference type="ChEBI" id="CHEBI:58896"/>
        <dbReference type="ChEBI" id="CHEBI:71261"/>
        <dbReference type="EC" id="3.1.2.6"/>
    </reaction>
</comment>
<feature type="binding site" evidence="7">
    <location>
        <position position="55"/>
    </location>
    <ligand>
        <name>Zn(2+)</name>
        <dbReference type="ChEBI" id="CHEBI:29105"/>
        <label>1</label>
    </ligand>
</feature>
<evidence type="ECO:0000259" key="8">
    <source>
        <dbReference type="SMART" id="SM00849"/>
    </source>
</evidence>
<evidence type="ECO:0000256" key="5">
    <source>
        <dbReference type="ARBA" id="ARBA00022801"/>
    </source>
</evidence>
<dbReference type="SMART" id="SM00849">
    <property type="entry name" value="Lactamase_B"/>
    <property type="match status" value="1"/>
</dbReference>
<dbReference type="InterPro" id="IPR035680">
    <property type="entry name" value="Clx_II_MBL"/>
</dbReference>
<dbReference type="InterPro" id="IPR032282">
    <property type="entry name" value="HAGH_C"/>
</dbReference>
<gene>
    <name evidence="7" type="primary">gloB</name>
    <name evidence="9" type="ORF">RO21_06630</name>
</gene>
<dbReference type="Gene3D" id="3.60.15.10">
    <property type="entry name" value="Ribonuclease Z/Hydroxyacylglutathione hydrolase-like"/>
    <property type="match status" value="1"/>
</dbReference>
<name>A0A0J5P4M4_9PAST</name>
<dbReference type="EC" id="3.1.2.6" evidence="7"/>
<accession>A0A0J5P4M4</accession>
<evidence type="ECO:0000256" key="7">
    <source>
        <dbReference type="HAMAP-Rule" id="MF_01374"/>
    </source>
</evidence>
<dbReference type="RefSeq" id="WP_047977014.1">
    <property type="nucleotide sequence ID" value="NZ_JWIZ01000037.1"/>
</dbReference>
<comment type="caution">
    <text evidence="9">The sequence shown here is derived from an EMBL/GenBank/DDBJ whole genome shotgun (WGS) entry which is preliminary data.</text>
</comment>
<feature type="binding site" evidence="7">
    <location>
        <position position="57"/>
    </location>
    <ligand>
        <name>Zn(2+)</name>
        <dbReference type="ChEBI" id="CHEBI:29105"/>
        <label>2</label>
    </ligand>
</feature>
<evidence type="ECO:0000256" key="6">
    <source>
        <dbReference type="ARBA" id="ARBA00022833"/>
    </source>
</evidence>
<keyword evidence="5 7" id="KW-0378">Hydrolase</keyword>
<feature type="binding site" evidence="7">
    <location>
        <position position="165"/>
    </location>
    <ligand>
        <name>Zn(2+)</name>
        <dbReference type="ChEBI" id="CHEBI:29105"/>
        <label>2</label>
    </ligand>
</feature>
<feature type="binding site" evidence="7">
    <location>
        <position position="109"/>
    </location>
    <ligand>
        <name>Zn(2+)</name>
        <dbReference type="ChEBI" id="CHEBI:29105"/>
        <label>1</label>
    </ligand>
</feature>
<comment type="cofactor">
    <cofactor evidence="7">
        <name>Zn(2+)</name>
        <dbReference type="ChEBI" id="CHEBI:29105"/>
    </cofactor>
    <text evidence="7">Binds 2 Zn(2+) ions per subunit.</text>
</comment>
<feature type="binding site" evidence="7">
    <location>
        <position position="127"/>
    </location>
    <ligand>
        <name>Zn(2+)</name>
        <dbReference type="ChEBI" id="CHEBI:29105"/>
        <label>2</label>
    </ligand>
</feature>
<evidence type="ECO:0000256" key="3">
    <source>
        <dbReference type="ARBA" id="ARBA00006759"/>
    </source>
</evidence>